<dbReference type="EMBL" id="CP154858">
    <property type="protein sequence ID" value="XDT73698.1"/>
    <property type="molecule type" value="Genomic_DNA"/>
</dbReference>
<dbReference type="PIRSF" id="PIRSF005719">
    <property type="entry name" value="SMC"/>
    <property type="match status" value="1"/>
</dbReference>
<feature type="coiled-coil region" evidence="6">
    <location>
        <begin position="792"/>
        <end position="854"/>
    </location>
</feature>
<comment type="caution">
    <text evidence="6">Lacks conserved residue(s) required for the propagation of feature annotation.</text>
</comment>
<gene>
    <name evidence="6 8" type="primary">smc</name>
    <name evidence="8" type="ORF">AAIA72_06945</name>
</gene>
<dbReference type="GO" id="GO:0007062">
    <property type="term" value="P:sister chromatid cohesion"/>
    <property type="evidence" value="ECO:0007669"/>
    <property type="project" value="InterPro"/>
</dbReference>
<dbReference type="AlphaFoldDB" id="A0AB39V067"/>
<evidence type="ECO:0000256" key="5">
    <source>
        <dbReference type="ARBA" id="ARBA00023125"/>
    </source>
</evidence>
<dbReference type="Pfam" id="PF02463">
    <property type="entry name" value="SMC_N"/>
    <property type="match status" value="1"/>
</dbReference>
<feature type="coiled-coil region" evidence="6">
    <location>
        <begin position="240"/>
        <end position="412"/>
    </location>
</feature>
<feature type="coiled-coil region" evidence="6">
    <location>
        <begin position="110"/>
        <end position="165"/>
    </location>
</feature>
<protein>
    <recommendedName>
        <fullName evidence="6">Chromosome partition protein Smc</fullName>
    </recommendedName>
</protein>
<comment type="similarity">
    <text evidence="6">Belongs to the SMC family.</text>
</comment>
<feature type="domain" description="RecF/RecN/SMC N-terminal" evidence="7">
    <location>
        <begin position="1"/>
        <end position="1086"/>
    </location>
</feature>
<dbReference type="InterPro" id="IPR003395">
    <property type="entry name" value="RecF/RecN/SMC_N"/>
</dbReference>
<dbReference type="GO" id="GO:0005737">
    <property type="term" value="C:cytoplasm"/>
    <property type="evidence" value="ECO:0007669"/>
    <property type="project" value="UniProtKB-SubCell"/>
</dbReference>
<comment type="function">
    <text evidence="6">Required for chromosome condensation and partitioning.</text>
</comment>
<evidence type="ECO:0000256" key="6">
    <source>
        <dbReference type="HAMAP-Rule" id="MF_01894"/>
    </source>
</evidence>
<feature type="coiled-coil region" evidence="6">
    <location>
        <begin position="596"/>
        <end position="704"/>
    </location>
</feature>
<keyword evidence="5 6" id="KW-0238">DNA-binding</keyword>
<dbReference type="HAMAP" id="MF_01894">
    <property type="entry name" value="Smc_prok"/>
    <property type="match status" value="1"/>
</dbReference>
<evidence type="ECO:0000256" key="3">
    <source>
        <dbReference type="ARBA" id="ARBA00022840"/>
    </source>
</evidence>
<dbReference type="GO" id="GO:0005524">
    <property type="term" value="F:ATP binding"/>
    <property type="evidence" value="ECO:0007669"/>
    <property type="project" value="UniProtKB-UniRule"/>
</dbReference>
<dbReference type="Gene3D" id="3.40.50.300">
    <property type="entry name" value="P-loop containing nucleotide triphosphate hydrolases"/>
    <property type="match status" value="2"/>
</dbReference>
<dbReference type="InterPro" id="IPR024704">
    <property type="entry name" value="SMC"/>
</dbReference>
<evidence type="ECO:0000256" key="2">
    <source>
        <dbReference type="ARBA" id="ARBA00022741"/>
    </source>
</evidence>
<evidence type="ECO:0000256" key="4">
    <source>
        <dbReference type="ARBA" id="ARBA00023054"/>
    </source>
</evidence>
<dbReference type="InterPro" id="IPR027417">
    <property type="entry name" value="P-loop_NTPase"/>
</dbReference>
<dbReference type="GO" id="GO:0007059">
    <property type="term" value="P:chromosome segregation"/>
    <property type="evidence" value="ECO:0007669"/>
    <property type="project" value="UniProtKB-UniRule"/>
</dbReference>
<accession>A0AB39V067</accession>
<feature type="coiled-coil region" evidence="6">
    <location>
        <begin position="910"/>
        <end position="947"/>
    </location>
</feature>
<keyword evidence="2 6" id="KW-0547">Nucleotide-binding</keyword>
<organism evidence="8">
    <name type="scientific">Thermohahella caldifontis</name>
    <dbReference type="NCBI Taxonomy" id="3142973"/>
    <lineage>
        <taxon>Bacteria</taxon>
        <taxon>Pseudomonadati</taxon>
        <taxon>Pseudomonadota</taxon>
        <taxon>Gammaproteobacteria</taxon>
        <taxon>Oceanospirillales</taxon>
        <taxon>Hahellaceae</taxon>
        <taxon>Thermohahella</taxon>
    </lineage>
</organism>
<dbReference type="InterPro" id="IPR011890">
    <property type="entry name" value="SMC_prok"/>
</dbReference>
<sequence>MTDVIFNGSTARKPVGQASIELVFDNSEGKLRGEYAAYTEVSIKRRVTRDGQSQYFINGSKCRRKDVTDLFLGTGLGPRSYAIIEQGMISRLIESRPEDLRIFLEEAAGISRYKERRKETESRIRRTQENLERLKDVREELGRQLEKLQRQARDAERYKALKADERLLGAKLAALRWQSLDEQTRAAEAAVAEVEHRLEDELNVRLTLDGQREAALQAQDDQSRALDAAQARFYDTSSRLARIEQQIQNTAERLAQLDQDEQALQSQMAQLNEELTREREALALVEEELELIVPELEELRFAEEEHALALEDAEQAMQDWQERWDAFNAETADLRNAAERAQANVQRIEQRIQDLVERRRRLQDSLSSLDTESVEQDIRAHRAELEEASASLAEWQARRESQAAELQETERQWQDHLDMQSQAERQLAGLAGQRASLETLIAQSASAAKVETWARSAGVELTPLAEQVRVNPGWEVALEAVLDSRLREAWITGDALPGDLPGQPVWFTTTAPVTDAEGGTWPEDALIRQVTAPRAVADWLRGARCAASLDEALARRHELAPGTWWVTPQGHQVGRDWLSTPAGDAEDSLLLRRQALEQVLQRQAELEARLQALVSAREETDGRRQALREALREAEQTLRIWQDKVVSLTARVESLEQKRDDLRARAEQVAQELEETGCLEEDLRMELETAREAWDEAVSRLEQEADRRETLLTARDDLRIRLDTVRAAHRHARERVHQLQLQHTTLKSRQEALRAAVEKTRQGLSRTRAQTDMLREQREALSSPDDALKAELDQLLALRIRQEEALEAARRQMEDVQHRLRELEQERFGNEQRIQTLRNQLEERRLALQALTLQRNAQREQLAKDGYDLHAVLGMLTEADREDNLESELAQIASRVSRLGSINLAAIEEYEQQLERKQYLDEQAADLEEALATLEEAIRKIDRETRARFKETFDTVNAGLQRLFPKVFGGGSAYLELTGDDLLETGVAIMARPPGKKNSTIHLLSGGEKALTAIALVFAIFQLNPAPFCMLDEVDAPLDDANVGRYAAMVKEMSEHVQFIYITHNKLAMEAADQLMGVTMHEPGVSRLVAVDVDEAVALAAC</sequence>
<proteinExistence type="inferred from homology"/>
<name>A0AB39V067_9GAMM</name>
<dbReference type="PANTHER" id="PTHR43977">
    <property type="entry name" value="STRUCTURAL MAINTENANCE OF CHROMOSOMES PROTEIN 3"/>
    <property type="match status" value="1"/>
</dbReference>
<evidence type="ECO:0000256" key="1">
    <source>
        <dbReference type="ARBA" id="ARBA00022490"/>
    </source>
</evidence>
<comment type="domain">
    <text evidence="6">Contains large globular domains required for ATP hydrolysis at each terminus and a third globular domain forming a flexible hinge near the middle of the molecule. These domains are separated by coiled-coil structures.</text>
</comment>
<comment type="subcellular location">
    <subcellularLocation>
        <location evidence="6">Cytoplasm</location>
    </subcellularLocation>
</comment>
<keyword evidence="4 6" id="KW-0175">Coiled coil</keyword>
<dbReference type="CDD" id="cd03278">
    <property type="entry name" value="ABC_SMC_barmotin"/>
    <property type="match status" value="1"/>
</dbReference>
<dbReference type="GO" id="GO:0003677">
    <property type="term" value="F:DNA binding"/>
    <property type="evidence" value="ECO:0007669"/>
    <property type="project" value="UniProtKB-UniRule"/>
</dbReference>
<keyword evidence="3 6" id="KW-0067">ATP-binding</keyword>
<dbReference type="GO" id="GO:0030261">
    <property type="term" value="P:chromosome condensation"/>
    <property type="evidence" value="ECO:0007669"/>
    <property type="project" value="InterPro"/>
</dbReference>
<dbReference type="NCBIfam" id="TIGR02168">
    <property type="entry name" value="SMC_prok_B"/>
    <property type="match status" value="1"/>
</dbReference>
<comment type="subunit">
    <text evidence="6">Homodimer.</text>
</comment>
<reference evidence="8" key="1">
    <citation type="submission" date="2024-05" db="EMBL/GenBank/DDBJ databases">
        <title>Genome sequencing of novel strain.</title>
        <authorList>
            <person name="Ganbat D."/>
            <person name="Ganbat S."/>
            <person name="Lee S.-J."/>
        </authorList>
    </citation>
    <scope>NUCLEOTIDE SEQUENCE</scope>
    <source>
        <strain evidence="8">SMD15-11</strain>
    </source>
</reference>
<dbReference type="SUPFAM" id="SSF52540">
    <property type="entry name" value="P-loop containing nucleoside triphosphate hydrolases"/>
    <property type="match status" value="1"/>
</dbReference>
<dbReference type="KEGG" id="tcd:AAIA72_06945"/>
<evidence type="ECO:0000259" key="7">
    <source>
        <dbReference type="Pfam" id="PF02463"/>
    </source>
</evidence>
<evidence type="ECO:0000313" key="8">
    <source>
        <dbReference type="EMBL" id="XDT73698.1"/>
    </source>
</evidence>
<dbReference type="GO" id="GO:0016887">
    <property type="term" value="F:ATP hydrolysis activity"/>
    <property type="evidence" value="ECO:0007669"/>
    <property type="project" value="InterPro"/>
</dbReference>
<keyword evidence="1 6" id="KW-0963">Cytoplasm</keyword>
<dbReference type="GO" id="GO:0006260">
    <property type="term" value="P:DNA replication"/>
    <property type="evidence" value="ECO:0007669"/>
    <property type="project" value="UniProtKB-UniRule"/>
</dbReference>